<protein>
    <recommendedName>
        <fullName evidence="7">GH18 domain-containing protein</fullName>
    </recommendedName>
</protein>
<dbReference type="SUPFAM" id="SSF51445">
    <property type="entry name" value="(Trans)glycosidases"/>
    <property type="match status" value="1"/>
</dbReference>
<dbReference type="Proteomes" id="UP001209878">
    <property type="component" value="Unassembled WGS sequence"/>
</dbReference>
<evidence type="ECO:0000256" key="3">
    <source>
        <dbReference type="ARBA" id="ARBA00023157"/>
    </source>
</evidence>
<keyword evidence="1" id="KW-0732">Signal</keyword>
<dbReference type="AlphaFoldDB" id="A0AAD9KYN2"/>
<keyword evidence="3" id="KW-1015">Disulfide bond</keyword>
<dbReference type="PROSITE" id="PS01095">
    <property type="entry name" value="GH18_1"/>
    <property type="match status" value="1"/>
</dbReference>
<gene>
    <name evidence="8" type="ORF">NP493_504g00016</name>
</gene>
<sequence length="292" mass="33784">MLRTPGRRRQFVKSSITFVRKWGFDGLDLDFEYPGFEDHGSPPSDKYKYTLLVKQMRRAIDREARSNGKTRLLLTAAVAAGEDNIKNGYEIKTIMKYFDFINLMAYDLHGSWENKTGLVSPLFGRRGESTFDSKRNVYWAANYWIKNGCPREKLVIGLAVYGRAFRLANKANHDLGAPSSGTPRKGRYTREVGFFAYYEICQEFINGNKQNVKWHDEHKAPYAYNDDGIWVGYENEYSLQLKVQWLMKEKLGGWMVWDFDLDDSTGRFCNAGKYPLINRLNKALKGEVIKNS</sequence>
<proteinExistence type="inferred from homology"/>
<dbReference type="PANTHER" id="PTHR11177:SF317">
    <property type="entry name" value="CHITINASE 12-RELATED"/>
    <property type="match status" value="1"/>
</dbReference>
<evidence type="ECO:0000256" key="2">
    <source>
        <dbReference type="ARBA" id="ARBA00022801"/>
    </source>
</evidence>
<dbReference type="Gene3D" id="3.10.50.10">
    <property type="match status" value="1"/>
</dbReference>
<evidence type="ECO:0000256" key="5">
    <source>
        <dbReference type="RuleBase" id="RU000489"/>
    </source>
</evidence>
<evidence type="ECO:0000256" key="6">
    <source>
        <dbReference type="RuleBase" id="RU004453"/>
    </source>
</evidence>
<dbReference type="SUPFAM" id="SSF54556">
    <property type="entry name" value="Chitinase insertion domain"/>
    <property type="match status" value="1"/>
</dbReference>
<dbReference type="GO" id="GO:0005975">
    <property type="term" value="P:carbohydrate metabolic process"/>
    <property type="evidence" value="ECO:0007669"/>
    <property type="project" value="InterPro"/>
</dbReference>
<dbReference type="SMART" id="SM00636">
    <property type="entry name" value="Glyco_18"/>
    <property type="match status" value="1"/>
</dbReference>
<dbReference type="PROSITE" id="PS51910">
    <property type="entry name" value="GH18_2"/>
    <property type="match status" value="1"/>
</dbReference>
<keyword evidence="2 5" id="KW-0378">Hydrolase</keyword>
<dbReference type="InterPro" id="IPR050314">
    <property type="entry name" value="Glycosyl_Hydrlase_18"/>
</dbReference>
<comment type="similarity">
    <text evidence="6">Belongs to the glycosyl hydrolase 18 family.</text>
</comment>
<dbReference type="Pfam" id="PF00704">
    <property type="entry name" value="Glyco_hydro_18"/>
    <property type="match status" value="1"/>
</dbReference>
<accession>A0AAD9KYN2</accession>
<dbReference type="FunFam" id="3.10.50.10:FF:000004">
    <property type="entry name" value="Chitinase 5"/>
    <property type="match status" value="1"/>
</dbReference>
<organism evidence="8 9">
    <name type="scientific">Ridgeia piscesae</name>
    <name type="common">Tubeworm</name>
    <dbReference type="NCBI Taxonomy" id="27915"/>
    <lineage>
        <taxon>Eukaryota</taxon>
        <taxon>Metazoa</taxon>
        <taxon>Spiralia</taxon>
        <taxon>Lophotrochozoa</taxon>
        <taxon>Annelida</taxon>
        <taxon>Polychaeta</taxon>
        <taxon>Sedentaria</taxon>
        <taxon>Canalipalpata</taxon>
        <taxon>Sabellida</taxon>
        <taxon>Siboglinidae</taxon>
        <taxon>Ridgeia</taxon>
    </lineage>
</organism>
<reference evidence="8" key="1">
    <citation type="journal article" date="2023" name="Mol. Biol. Evol.">
        <title>Third-Generation Sequencing Reveals the Adaptive Role of the Epigenome in Three Deep-Sea Polychaetes.</title>
        <authorList>
            <person name="Perez M."/>
            <person name="Aroh O."/>
            <person name="Sun Y."/>
            <person name="Lan Y."/>
            <person name="Juniper S.K."/>
            <person name="Young C.R."/>
            <person name="Angers B."/>
            <person name="Qian P.Y."/>
        </authorList>
    </citation>
    <scope>NUCLEOTIDE SEQUENCE</scope>
    <source>
        <strain evidence="8">R07B-5</strain>
    </source>
</reference>
<dbReference type="GO" id="GO:0006032">
    <property type="term" value="P:chitin catabolic process"/>
    <property type="evidence" value="ECO:0007669"/>
    <property type="project" value="TreeGrafter"/>
</dbReference>
<evidence type="ECO:0000256" key="1">
    <source>
        <dbReference type="ARBA" id="ARBA00022729"/>
    </source>
</evidence>
<feature type="domain" description="GH18" evidence="7">
    <location>
        <begin position="1"/>
        <end position="287"/>
    </location>
</feature>
<evidence type="ECO:0000313" key="9">
    <source>
        <dbReference type="Proteomes" id="UP001209878"/>
    </source>
</evidence>
<dbReference type="EMBL" id="JAODUO010000504">
    <property type="protein sequence ID" value="KAK2179218.1"/>
    <property type="molecule type" value="Genomic_DNA"/>
</dbReference>
<keyword evidence="9" id="KW-1185">Reference proteome</keyword>
<dbReference type="GO" id="GO:0008061">
    <property type="term" value="F:chitin binding"/>
    <property type="evidence" value="ECO:0007669"/>
    <property type="project" value="InterPro"/>
</dbReference>
<dbReference type="InterPro" id="IPR017853">
    <property type="entry name" value="GH"/>
</dbReference>
<dbReference type="Gene3D" id="3.20.20.80">
    <property type="entry name" value="Glycosidases"/>
    <property type="match status" value="1"/>
</dbReference>
<comment type="caution">
    <text evidence="8">The sequence shown here is derived from an EMBL/GenBank/DDBJ whole genome shotgun (WGS) entry which is preliminary data.</text>
</comment>
<evidence type="ECO:0000313" key="8">
    <source>
        <dbReference type="EMBL" id="KAK2179218.1"/>
    </source>
</evidence>
<name>A0AAD9KYN2_RIDPI</name>
<dbReference type="InterPro" id="IPR001579">
    <property type="entry name" value="Glyco_hydro_18_chit_AS"/>
</dbReference>
<evidence type="ECO:0000256" key="4">
    <source>
        <dbReference type="ARBA" id="ARBA00023295"/>
    </source>
</evidence>
<dbReference type="InterPro" id="IPR029070">
    <property type="entry name" value="Chitinase_insertion_sf"/>
</dbReference>
<dbReference type="GO" id="GO:0005576">
    <property type="term" value="C:extracellular region"/>
    <property type="evidence" value="ECO:0007669"/>
    <property type="project" value="TreeGrafter"/>
</dbReference>
<dbReference type="PANTHER" id="PTHR11177">
    <property type="entry name" value="CHITINASE"/>
    <property type="match status" value="1"/>
</dbReference>
<dbReference type="InterPro" id="IPR011583">
    <property type="entry name" value="Chitinase_II/V-like_cat"/>
</dbReference>
<evidence type="ECO:0000259" key="7">
    <source>
        <dbReference type="PROSITE" id="PS51910"/>
    </source>
</evidence>
<keyword evidence="4 5" id="KW-0326">Glycosidase</keyword>
<dbReference type="GO" id="GO:0004568">
    <property type="term" value="F:chitinase activity"/>
    <property type="evidence" value="ECO:0007669"/>
    <property type="project" value="TreeGrafter"/>
</dbReference>
<dbReference type="InterPro" id="IPR001223">
    <property type="entry name" value="Glyco_hydro18_cat"/>
</dbReference>